<keyword evidence="2" id="KW-0067">ATP-binding</keyword>
<dbReference type="EMBL" id="ASPP01007511">
    <property type="protein sequence ID" value="ETO27007.1"/>
    <property type="molecule type" value="Genomic_DNA"/>
</dbReference>
<dbReference type="InterPro" id="IPR011009">
    <property type="entry name" value="Kinase-like_dom_sf"/>
</dbReference>
<organism evidence="4 5">
    <name type="scientific">Reticulomyxa filosa</name>
    <dbReference type="NCBI Taxonomy" id="46433"/>
    <lineage>
        <taxon>Eukaryota</taxon>
        <taxon>Sar</taxon>
        <taxon>Rhizaria</taxon>
        <taxon>Retaria</taxon>
        <taxon>Foraminifera</taxon>
        <taxon>Monothalamids</taxon>
        <taxon>Reticulomyxidae</taxon>
        <taxon>Reticulomyxa</taxon>
    </lineage>
</organism>
<dbReference type="OMA" id="CAHSDAR"/>
<evidence type="ECO:0000256" key="1">
    <source>
        <dbReference type="ARBA" id="ARBA00022741"/>
    </source>
</evidence>
<evidence type="ECO:0000259" key="3">
    <source>
        <dbReference type="PROSITE" id="PS50011"/>
    </source>
</evidence>
<dbReference type="InterPro" id="IPR008271">
    <property type="entry name" value="Ser/Thr_kinase_AS"/>
</dbReference>
<proteinExistence type="predicted"/>
<gene>
    <name evidence="4" type="ORF">RFI_10124</name>
</gene>
<dbReference type="AlphaFoldDB" id="X6NNQ5"/>
<dbReference type="PANTHER" id="PTHR24347">
    <property type="entry name" value="SERINE/THREONINE-PROTEIN KINASE"/>
    <property type="match status" value="1"/>
</dbReference>
<comment type="caution">
    <text evidence="4">The sequence shown here is derived from an EMBL/GenBank/DDBJ whole genome shotgun (WGS) entry which is preliminary data.</text>
</comment>
<dbReference type="InterPro" id="IPR000719">
    <property type="entry name" value="Prot_kinase_dom"/>
</dbReference>
<dbReference type="GO" id="GO:0004672">
    <property type="term" value="F:protein kinase activity"/>
    <property type="evidence" value="ECO:0007669"/>
    <property type="project" value="InterPro"/>
</dbReference>
<dbReference type="FunFam" id="1.10.510.10:FF:000571">
    <property type="entry name" value="Maternal embryonic leucine zipper kinase"/>
    <property type="match status" value="1"/>
</dbReference>
<evidence type="ECO:0000256" key="2">
    <source>
        <dbReference type="ARBA" id="ARBA00022840"/>
    </source>
</evidence>
<dbReference type="Proteomes" id="UP000023152">
    <property type="component" value="Unassembled WGS sequence"/>
</dbReference>
<accession>X6NNQ5</accession>
<sequence length="360" mass="41602">MQLLFLNHSNIVKVIEILDTPRHLYIILELLTGGELFDRIVALGHFSEQEAAHITSQLAQALKYLHSQFIAHRDLKPENVLFETKDSNTVKITDFGLAKSYGVLSEGKKHYLETTCGTPSYVAPEILKQKQYREPVDMWSLGVITYIMLCGSPPFGSAQNVKAMYRKIKKGEFSFSSPAWSNISLLAKDCIRSLLDVNPKSRLRAEELCEHPWIKSHHLQSSLNIVNQGYSRNLQMYTYKKRLRVNITIQSVHAKRDGPRKHFPKITFSSYLKKKKKIYRGVELIITLNRMIRAAGLEEVAKRQRDQFRKRLKPYKQKLKSEQKALKKALANNDYETANSLKHVEYYPYDDTPPIDYSQV</sequence>
<protein>
    <recommendedName>
        <fullName evidence="3">Protein kinase domain-containing protein</fullName>
    </recommendedName>
</protein>
<dbReference type="SUPFAM" id="SSF56112">
    <property type="entry name" value="Protein kinase-like (PK-like)"/>
    <property type="match status" value="1"/>
</dbReference>
<dbReference type="PROSITE" id="PS00108">
    <property type="entry name" value="PROTEIN_KINASE_ST"/>
    <property type="match status" value="1"/>
</dbReference>
<keyword evidence="1" id="KW-0547">Nucleotide-binding</keyword>
<dbReference type="GO" id="GO:0005524">
    <property type="term" value="F:ATP binding"/>
    <property type="evidence" value="ECO:0007669"/>
    <property type="project" value="UniProtKB-KW"/>
</dbReference>
<evidence type="ECO:0000313" key="4">
    <source>
        <dbReference type="EMBL" id="ETO27007.1"/>
    </source>
</evidence>
<feature type="domain" description="Protein kinase" evidence="3">
    <location>
        <begin position="1"/>
        <end position="214"/>
    </location>
</feature>
<reference evidence="4 5" key="1">
    <citation type="journal article" date="2013" name="Curr. Biol.">
        <title>The Genome of the Foraminiferan Reticulomyxa filosa.</title>
        <authorList>
            <person name="Glockner G."/>
            <person name="Hulsmann N."/>
            <person name="Schleicher M."/>
            <person name="Noegel A.A."/>
            <person name="Eichinger L."/>
            <person name="Gallinger C."/>
            <person name="Pawlowski J."/>
            <person name="Sierra R."/>
            <person name="Euteneuer U."/>
            <person name="Pillet L."/>
            <person name="Moustafa A."/>
            <person name="Platzer M."/>
            <person name="Groth M."/>
            <person name="Szafranski K."/>
            <person name="Schliwa M."/>
        </authorList>
    </citation>
    <scope>NUCLEOTIDE SEQUENCE [LARGE SCALE GENOMIC DNA]</scope>
</reference>
<dbReference type="Gene3D" id="1.10.510.10">
    <property type="entry name" value="Transferase(Phosphotransferase) domain 1"/>
    <property type="match status" value="1"/>
</dbReference>
<name>X6NNQ5_RETFI</name>
<dbReference type="OrthoDB" id="40902at2759"/>
<dbReference type="SMART" id="SM00220">
    <property type="entry name" value="S_TKc"/>
    <property type="match status" value="1"/>
</dbReference>
<dbReference type="PROSITE" id="PS50011">
    <property type="entry name" value="PROTEIN_KINASE_DOM"/>
    <property type="match status" value="1"/>
</dbReference>
<evidence type="ECO:0000313" key="5">
    <source>
        <dbReference type="Proteomes" id="UP000023152"/>
    </source>
</evidence>
<dbReference type="Pfam" id="PF00069">
    <property type="entry name" value="Pkinase"/>
    <property type="match status" value="1"/>
</dbReference>
<keyword evidence="5" id="KW-1185">Reference proteome</keyword>
<dbReference type="CDD" id="cd05117">
    <property type="entry name" value="STKc_CAMK"/>
    <property type="match status" value="1"/>
</dbReference>